<evidence type="ECO:0000256" key="4">
    <source>
        <dbReference type="ARBA" id="ARBA00023211"/>
    </source>
</evidence>
<dbReference type="PRINTS" id="PR00116">
    <property type="entry name" value="ARGINASE"/>
</dbReference>
<dbReference type="GO" id="GO:0006547">
    <property type="term" value="P:L-histidine metabolic process"/>
    <property type="evidence" value="ECO:0007669"/>
    <property type="project" value="UniProtKB-KW"/>
</dbReference>
<comment type="caution">
    <text evidence="7">The sequence shown here is derived from an EMBL/GenBank/DDBJ whole genome shotgun (WGS) entry which is preliminary data.</text>
</comment>
<dbReference type="AlphaFoldDB" id="A0A3M7TNP9"/>
<dbReference type="GO" id="GO:0008783">
    <property type="term" value="F:agmatinase activity"/>
    <property type="evidence" value="ECO:0007669"/>
    <property type="project" value="TreeGrafter"/>
</dbReference>
<evidence type="ECO:0000256" key="6">
    <source>
        <dbReference type="PROSITE-ProRule" id="PRU00742"/>
    </source>
</evidence>
<sequence length="322" mass="35240">MNPYEGLERPPFVWNQHKDVPEKVHEWIRPVGEKRPEDAEAVLYGVPLSRSSISPSAASAFPEACRRAWRGFTTYNLDEDVNLSGLRLYDLGDVKQHVTDIPQCHQNIVDASADVKRHHPGSVSLAIGGDHSITAMIVKGLKEAAPDKTIGIVQLDTHFDLRDMRELGPANGTPIRNMVESGLVKGEHIHNIGLHGFFNTPDLKDYADHHGIHYTTLKQARKNGVAETVAQALESLGGKVDCVYFTCDMDVLDMAYAPGVPATTPGGMRTDELFEAALVCGRHPKVMAMDIVCLDPEKDVAGMTVKAGTHVMLSFLTGVAMR</sequence>
<evidence type="ECO:0000313" key="7">
    <source>
        <dbReference type="EMBL" id="RNA67018.1"/>
    </source>
</evidence>
<accession>A0A3M7TNP9</accession>
<evidence type="ECO:0000256" key="3">
    <source>
        <dbReference type="ARBA" id="ARBA00022808"/>
    </source>
</evidence>
<protein>
    <submittedName>
        <fullName evidence="7">Formimidoylglutamase</fullName>
    </submittedName>
</protein>
<comment type="cofactor">
    <cofactor evidence="5">
        <name>Mn(2+)</name>
        <dbReference type="ChEBI" id="CHEBI:29035"/>
    </cofactor>
    <text evidence="5">Binds 2 manganese ions per subunit.</text>
</comment>
<dbReference type="CDD" id="cd09990">
    <property type="entry name" value="Agmatinase-like"/>
    <property type="match status" value="1"/>
</dbReference>
<feature type="binding site" evidence="5">
    <location>
        <position position="131"/>
    </location>
    <ligand>
        <name>Mn(2+)</name>
        <dbReference type="ChEBI" id="CHEBI:29035"/>
        <label>1</label>
    </ligand>
</feature>
<evidence type="ECO:0000256" key="5">
    <source>
        <dbReference type="PIRSR" id="PIRSR036979-1"/>
    </source>
</evidence>
<dbReference type="GO" id="GO:0033389">
    <property type="term" value="P:putrescine biosynthetic process from arginine, via agmatine"/>
    <property type="evidence" value="ECO:0007669"/>
    <property type="project" value="TreeGrafter"/>
</dbReference>
<dbReference type="Proteomes" id="UP000278746">
    <property type="component" value="Unassembled WGS sequence"/>
</dbReference>
<reference evidence="7 8" key="1">
    <citation type="submission" date="2018-10" db="EMBL/GenBank/DDBJ databases">
        <title>Bacillus Keqinensis sp. nov., a moderately halophilic bacterium isolated from a saline-alkaline lake.</title>
        <authorList>
            <person name="Wang H."/>
        </authorList>
    </citation>
    <scope>NUCLEOTIDE SEQUENCE [LARGE SCALE GENOMIC DNA]</scope>
    <source>
        <strain evidence="7 8">KQ-3</strain>
    </source>
</reference>
<dbReference type="PANTHER" id="PTHR11358:SF35">
    <property type="entry name" value="FORMIMIDOYLGLUTAMASE"/>
    <property type="match status" value="1"/>
</dbReference>
<dbReference type="SUPFAM" id="SSF52768">
    <property type="entry name" value="Arginase/deacetylase"/>
    <property type="match status" value="1"/>
</dbReference>
<proteinExistence type="inferred from homology"/>
<dbReference type="PIRSF" id="PIRSF036979">
    <property type="entry name" value="Arginase"/>
    <property type="match status" value="1"/>
</dbReference>
<dbReference type="EMBL" id="RHIB01000003">
    <property type="protein sequence ID" value="RNA67018.1"/>
    <property type="molecule type" value="Genomic_DNA"/>
</dbReference>
<keyword evidence="8" id="KW-1185">Reference proteome</keyword>
<dbReference type="GO" id="GO:0046872">
    <property type="term" value="F:metal ion binding"/>
    <property type="evidence" value="ECO:0007669"/>
    <property type="project" value="UniProtKB-KW"/>
</dbReference>
<evidence type="ECO:0000256" key="2">
    <source>
        <dbReference type="ARBA" id="ARBA00022801"/>
    </source>
</evidence>
<comment type="similarity">
    <text evidence="6">Belongs to the arginase family.</text>
</comment>
<feature type="binding site" evidence="5">
    <location>
        <position position="158"/>
    </location>
    <ligand>
        <name>Mn(2+)</name>
        <dbReference type="ChEBI" id="CHEBI:29035"/>
        <label>1</label>
    </ligand>
</feature>
<dbReference type="PROSITE" id="PS51409">
    <property type="entry name" value="ARGINASE_2"/>
    <property type="match status" value="1"/>
</dbReference>
<keyword evidence="4 5" id="KW-0464">Manganese</keyword>
<feature type="binding site" evidence="5">
    <location>
        <position position="250"/>
    </location>
    <ligand>
        <name>Mn(2+)</name>
        <dbReference type="ChEBI" id="CHEBI:29035"/>
        <label>1</label>
    </ligand>
</feature>
<dbReference type="RefSeq" id="WP_122901038.1">
    <property type="nucleotide sequence ID" value="NZ_RHIB01000003.1"/>
</dbReference>
<dbReference type="OrthoDB" id="9788689at2"/>
<keyword evidence="3" id="KW-0369">Histidine metabolism</keyword>
<dbReference type="InterPro" id="IPR006035">
    <property type="entry name" value="Ureohydrolase"/>
</dbReference>
<dbReference type="InterPro" id="IPR023696">
    <property type="entry name" value="Ureohydrolase_dom_sf"/>
</dbReference>
<feature type="binding site" evidence="5">
    <location>
        <position position="156"/>
    </location>
    <ligand>
        <name>Mn(2+)</name>
        <dbReference type="ChEBI" id="CHEBI:29035"/>
        <label>1</label>
    </ligand>
</feature>
<organism evidence="7 8">
    <name type="scientific">Alteribacter keqinensis</name>
    <dbReference type="NCBI Taxonomy" id="2483800"/>
    <lineage>
        <taxon>Bacteria</taxon>
        <taxon>Bacillati</taxon>
        <taxon>Bacillota</taxon>
        <taxon>Bacilli</taxon>
        <taxon>Bacillales</taxon>
        <taxon>Bacillaceae</taxon>
        <taxon>Alteribacter</taxon>
    </lineage>
</organism>
<evidence type="ECO:0000313" key="8">
    <source>
        <dbReference type="Proteomes" id="UP000278746"/>
    </source>
</evidence>
<feature type="binding site" evidence="5">
    <location>
        <position position="160"/>
    </location>
    <ligand>
        <name>Mn(2+)</name>
        <dbReference type="ChEBI" id="CHEBI:29035"/>
        <label>1</label>
    </ligand>
</feature>
<name>A0A3M7TNP9_9BACI</name>
<gene>
    <name evidence="7" type="ORF">EBO34_17670</name>
</gene>
<keyword evidence="2" id="KW-0378">Hydrolase</keyword>
<feature type="binding site" evidence="5">
    <location>
        <position position="248"/>
    </location>
    <ligand>
        <name>Mn(2+)</name>
        <dbReference type="ChEBI" id="CHEBI:29035"/>
        <label>1</label>
    </ligand>
</feature>
<dbReference type="Gene3D" id="3.40.800.10">
    <property type="entry name" value="Ureohydrolase domain"/>
    <property type="match status" value="1"/>
</dbReference>
<dbReference type="PANTHER" id="PTHR11358">
    <property type="entry name" value="ARGINASE/AGMATINASE"/>
    <property type="match status" value="1"/>
</dbReference>
<keyword evidence="1 5" id="KW-0479">Metal-binding</keyword>
<dbReference type="Pfam" id="PF00491">
    <property type="entry name" value="Arginase"/>
    <property type="match status" value="1"/>
</dbReference>
<evidence type="ECO:0000256" key="1">
    <source>
        <dbReference type="ARBA" id="ARBA00022723"/>
    </source>
</evidence>